<feature type="chain" id="PRO_5009312637" evidence="1">
    <location>
        <begin position="26"/>
        <end position="97"/>
    </location>
</feature>
<evidence type="ECO:0000313" key="2">
    <source>
        <dbReference type="Proteomes" id="UP000095287"/>
    </source>
</evidence>
<organism evidence="2 3">
    <name type="scientific">Steinernema glaseri</name>
    <dbReference type="NCBI Taxonomy" id="37863"/>
    <lineage>
        <taxon>Eukaryota</taxon>
        <taxon>Metazoa</taxon>
        <taxon>Ecdysozoa</taxon>
        <taxon>Nematoda</taxon>
        <taxon>Chromadorea</taxon>
        <taxon>Rhabditida</taxon>
        <taxon>Tylenchina</taxon>
        <taxon>Panagrolaimomorpha</taxon>
        <taxon>Strongyloidoidea</taxon>
        <taxon>Steinernematidae</taxon>
        <taxon>Steinernema</taxon>
    </lineage>
</organism>
<sequence>MTSRLLLLLLSFVLLFGQTFHYTLTQRDRQWADYLRHTTTVYYNRAWYRRKIQESLRAQVQNDRYGPFQLGNFFGDNYTVDTNANFIDRGRIYSTGE</sequence>
<evidence type="ECO:0000313" key="3">
    <source>
        <dbReference type="WBParaSite" id="L893_g20052.t1"/>
    </source>
</evidence>
<name>A0A1I7YV97_9BILA</name>
<protein>
    <submittedName>
        <fullName evidence="3">Inhibitor_I29 domain-containing protein</fullName>
    </submittedName>
</protein>
<dbReference type="AlphaFoldDB" id="A0A1I7YV97"/>
<feature type="signal peptide" evidence="1">
    <location>
        <begin position="1"/>
        <end position="25"/>
    </location>
</feature>
<dbReference type="WBParaSite" id="L893_g20052.t1">
    <property type="protein sequence ID" value="L893_g20052.t1"/>
    <property type="gene ID" value="L893_g20052"/>
</dbReference>
<evidence type="ECO:0000256" key="1">
    <source>
        <dbReference type="SAM" id="SignalP"/>
    </source>
</evidence>
<dbReference type="Proteomes" id="UP000095287">
    <property type="component" value="Unplaced"/>
</dbReference>
<reference evidence="3" key="1">
    <citation type="submission" date="2016-11" db="UniProtKB">
        <authorList>
            <consortium name="WormBaseParasite"/>
        </authorList>
    </citation>
    <scope>IDENTIFICATION</scope>
</reference>
<keyword evidence="2" id="KW-1185">Reference proteome</keyword>
<proteinExistence type="predicted"/>
<keyword evidence="1" id="KW-0732">Signal</keyword>
<accession>A0A1I7YV97</accession>